<proteinExistence type="inferred from homology"/>
<keyword evidence="7 8" id="KW-0503">Monooxygenase</keyword>
<evidence type="ECO:0000313" key="9">
    <source>
        <dbReference type="EMBL" id="JAG55512.1"/>
    </source>
</evidence>
<dbReference type="EMBL" id="GBRD01010312">
    <property type="protein sequence ID" value="JAG55512.1"/>
    <property type="molecule type" value="Transcribed_RNA"/>
</dbReference>
<evidence type="ECO:0000256" key="4">
    <source>
        <dbReference type="ARBA" id="ARBA00022827"/>
    </source>
</evidence>
<evidence type="ECO:0000256" key="3">
    <source>
        <dbReference type="ARBA" id="ARBA00022630"/>
    </source>
</evidence>
<dbReference type="InterPro" id="IPR036188">
    <property type="entry name" value="FAD/NAD-bd_sf"/>
</dbReference>
<evidence type="ECO:0000256" key="8">
    <source>
        <dbReference type="RuleBase" id="RU361177"/>
    </source>
</evidence>
<name>A0A0K8SQ98_LYGHE</name>
<comment type="cofactor">
    <cofactor evidence="1 8">
        <name>FAD</name>
        <dbReference type="ChEBI" id="CHEBI:57692"/>
    </cofactor>
</comment>
<dbReference type="PANTHER" id="PTHR23023">
    <property type="entry name" value="DIMETHYLANILINE MONOOXYGENASE"/>
    <property type="match status" value="1"/>
</dbReference>
<evidence type="ECO:0000256" key="6">
    <source>
        <dbReference type="ARBA" id="ARBA00023002"/>
    </source>
</evidence>
<reference evidence="9" key="1">
    <citation type="submission" date="2014-09" db="EMBL/GenBank/DDBJ databases">
        <authorList>
            <person name="Magalhaes I.L.F."/>
            <person name="Oliveira U."/>
            <person name="Santos F.R."/>
            <person name="Vidigal T.H.D.A."/>
            <person name="Brescovit A.D."/>
            <person name="Santos A.J."/>
        </authorList>
    </citation>
    <scope>NUCLEOTIDE SEQUENCE</scope>
</reference>
<dbReference type="InterPro" id="IPR020946">
    <property type="entry name" value="Flavin_mOase-like"/>
</dbReference>
<protein>
    <recommendedName>
        <fullName evidence="8">Flavin-containing monooxygenase</fullName>
        <ecNumber evidence="8">1.-.-.-</ecNumber>
    </recommendedName>
</protein>
<sequence length="683" mass="76722">MSFKESWPIPNLIRQLSGIEDPASLISDGICYAPPRNKTPKVAVIGAGPAGLCAARYLFAEDSGFTGVVFEQKDTIGGTWVYTDEIGKDKYGQPIHSPLYHGLISNLPKEVMEYTDFPYDIQDKSYLTSEEVLDYLNKYTDHFNLRQHIKFNHLVKRVSPVGKTWSLTALDLATNIEHVSLYDAVMVCSGPTSIPVYPLIEGLARFSGKQLHAKSFRRAEAYKGLRVLVIGLGPSGMDITYKLLPHAKQVILSHKFESLKHVTFPLSLIVKPAAASMSDSTVTFVDGTSEEVDVVIHCTGYTYNFPFLTKECGLVVNQYVSPLYLHLFNIEAPSLAVLGLPRIIPYYYCVEYQAKAFLAFLRGDAELPSQEEMMKITEDDIKGKLESGTRKKDIHRMGKLTKEYFESLQKLANLPPIPEVRYNIFFDAFKRVVADFEGFRYGHYKILDDENFEVEILERPEPPAEIEEVVVEAAREEEILDNGNGGLLEEIDENLKKEDEVPQELLEVESHIVEVESHVVEEESQGVKEESQCVENGIPELKTTESVETTVLSSEPLEVTSISTIQTAMTSSNDVVETVTESLEKLQKVETSTEVVETRTSGVVETISSGVIETSSELLETTTMEVVEERKVYTERRVEEIVIDGVNTMQVEAVVEKHERILNGEQLSETMKSHEDENVVKHR</sequence>
<organism evidence="9">
    <name type="scientific">Lygus hesperus</name>
    <name type="common">Western plant bug</name>
    <dbReference type="NCBI Taxonomy" id="30085"/>
    <lineage>
        <taxon>Eukaryota</taxon>
        <taxon>Metazoa</taxon>
        <taxon>Ecdysozoa</taxon>
        <taxon>Arthropoda</taxon>
        <taxon>Hexapoda</taxon>
        <taxon>Insecta</taxon>
        <taxon>Pterygota</taxon>
        <taxon>Neoptera</taxon>
        <taxon>Paraneoptera</taxon>
        <taxon>Hemiptera</taxon>
        <taxon>Heteroptera</taxon>
        <taxon>Panheteroptera</taxon>
        <taxon>Cimicomorpha</taxon>
        <taxon>Miridae</taxon>
        <taxon>Mirini</taxon>
        <taxon>Lygus</taxon>
    </lineage>
</organism>
<dbReference type="Gene3D" id="3.50.50.60">
    <property type="entry name" value="FAD/NAD(P)-binding domain"/>
    <property type="match status" value="2"/>
</dbReference>
<evidence type="ECO:0000256" key="2">
    <source>
        <dbReference type="ARBA" id="ARBA00009183"/>
    </source>
</evidence>
<evidence type="ECO:0000256" key="7">
    <source>
        <dbReference type="ARBA" id="ARBA00023033"/>
    </source>
</evidence>
<keyword evidence="5" id="KW-0521">NADP</keyword>
<keyword evidence="6 8" id="KW-0560">Oxidoreductase</keyword>
<dbReference type="InterPro" id="IPR050346">
    <property type="entry name" value="FMO-like"/>
</dbReference>
<dbReference type="GO" id="GO:0004499">
    <property type="term" value="F:N,N-dimethylaniline monooxygenase activity"/>
    <property type="evidence" value="ECO:0007669"/>
    <property type="project" value="InterPro"/>
</dbReference>
<dbReference type="GO" id="GO:0050661">
    <property type="term" value="F:NADP binding"/>
    <property type="evidence" value="ECO:0007669"/>
    <property type="project" value="InterPro"/>
</dbReference>
<dbReference type="AlphaFoldDB" id="A0A0K8SQ98"/>
<dbReference type="SUPFAM" id="SSF51905">
    <property type="entry name" value="FAD/NAD(P)-binding domain"/>
    <property type="match status" value="2"/>
</dbReference>
<evidence type="ECO:0000256" key="5">
    <source>
        <dbReference type="ARBA" id="ARBA00022857"/>
    </source>
</evidence>
<dbReference type="GO" id="GO:0050660">
    <property type="term" value="F:flavin adenine dinucleotide binding"/>
    <property type="evidence" value="ECO:0007669"/>
    <property type="project" value="InterPro"/>
</dbReference>
<evidence type="ECO:0000256" key="1">
    <source>
        <dbReference type="ARBA" id="ARBA00001974"/>
    </source>
</evidence>
<keyword evidence="3 8" id="KW-0285">Flavoprotein</keyword>
<dbReference type="Pfam" id="PF00743">
    <property type="entry name" value="FMO-like"/>
    <property type="match status" value="2"/>
</dbReference>
<keyword evidence="4 8" id="KW-0274">FAD</keyword>
<dbReference type="EC" id="1.-.-.-" evidence="8"/>
<accession>A0A0K8SQ98</accession>
<dbReference type="FunFam" id="3.50.50.60:FF:000138">
    <property type="entry name" value="Flavin-containing monooxygenase"/>
    <property type="match status" value="1"/>
</dbReference>
<comment type="similarity">
    <text evidence="2 8">Belongs to the FMO family.</text>
</comment>
<dbReference type="PRINTS" id="PR00370">
    <property type="entry name" value="FMOXYGENASE"/>
</dbReference>
<dbReference type="InterPro" id="IPR000960">
    <property type="entry name" value="Flavin_mOase"/>
</dbReference>